<dbReference type="EMBL" id="JBIBDZ010000003">
    <property type="protein sequence ID" value="MFF5919345.1"/>
    <property type="molecule type" value="Genomic_DNA"/>
</dbReference>
<name>A0ABW6XPF4_9ACTN</name>
<dbReference type="RefSeq" id="WP_388306991.1">
    <property type="nucleotide sequence ID" value="NZ_JBIBDZ010000003.1"/>
</dbReference>
<feature type="region of interest" description="Disordered" evidence="1">
    <location>
        <begin position="1"/>
        <end position="28"/>
    </location>
</feature>
<reference evidence="2 3" key="1">
    <citation type="submission" date="2024-10" db="EMBL/GenBank/DDBJ databases">
        <title>The Natural Products Discovery Center: Release of the First 8490 Sequenced Strains for Exploring Actinobacteria Biosynthetic Diversity.</title>
        <authorList>
            <person name="Kalkreuter E."/>
            <person name="Kautsar S.A."/>
            <person name="Yang D."/>
            <person name="Bader C.D."/>
            <person name="Teijaro C.N."/>
            <person name="Fluegel L."/>
            <person name="Davis C.M."/>
            <person name="Simpson J.R."/>
            <person name="Lauterbach L."/>
            <person name="Steele A.D."/>
            <person name="Gui C."/>
            <person name="Meng S."/>
            <person name="Li G."/>
            <person name="Viehrig K."/>
            <person name="Ye F."/>
            <person name="Su P."/>
            <person name="Kiefer A.F."/>
            <person name="Nichols A."/>
            <person name="Cepeda A.J."/>
            <person name="Yan W."/>
            <person name="Fan B."/>
            <person name="Jiang Y."/>
            <person name="Adhikari A."/>
            <person name="Zheng C.-J."/>
            <person name="Schuster L."/>
            <person name="Cowan T.M."/>
            <person name="Smanski M.J."/>
            <person name="Chevrette M.G."/>
            <person name="De Carvalho L.P.S."/>
            <person name="Shen B."/>
        </authorList>
    </citation>
    <scope>NUCLEOTIDE SEQUENCE [LARGE SCALE GENOMIC DNA]</scope>
    <source>
        <strain evidence="2 3">NPDC012605</strain>
    </source>
</reference>
<protein>
    <submittedName>
        <fullName evidence="2">Helix-turn-helix domain-containing protein</fullName>
    </submittedName>
</protein>
<feature type="compositionally biased region" description="Basic and acidic residues" evidence="1">
    <location>
        <begin position="142"/>
        <end position="168"/>
    </location>
</feature>
<evidence type="ECO:0000313" key="3">
    <source>
        <dbReference type="Proteomes" id="UP001602370"/>
    </source>
</evidence>
<proteinExistence type="predicted"/>
<keyword evidence="3" id="KW-1185">Reference proteome</keyword>
<evidence type="ECO:0000313" key="2">
    <source>
        <dbReference type="EMBL" id="MFF5919345.1"/>
    </source>
</evidence>
<dbReference type="Proteomes" id="UP001602370">
    <property type="component" value="Unassembled WGS sequence"/>
</dbReference>
<organism evidence="2 3">
    <name type="scientific">Streptomyces flavochromogenes</name>
    <dbReference type="NCBI Taxonomy" id="68199"/>
    <lineage>
        <taxon>Bacteria</taxon>
        <taxon>Bacillati</taxon>
        <taxon>Actinomycetota</taxon>
        <taxon>Actinomycetes</taxon>
        <taxon>Kitasatosporales</taxon>
        <taxon>Streptomycetaceae</taxon>
        <taxon>Streptomyces</taxon>
    </lineage>
</organism>
<gene>
    <name evidence="2" type="ORF">ACFY8C_13445</name>
</gene>
<feature type="region of interest" description="Disordered" evidence="1">
    <location>
        <begin position="118"/>
        <end position="184"/>
    </location>
</feature>
<accession>A0ABW6XPF4</accession>
<sequence>MDKEDRSAQRPALSGDRAKNHPSRGTSWGVVHENTPHSTHFTVVGNHLAQHADLSLTAIGLATHIQSLPAGSPVDIRSLARRFPEGTTRIAAALRELEAHGYLRRTKERTAAGRVVTRTVSCNRPGRVGGGPRRTSAPSPRPAKDDRPPPRPEAEPPPRRREQGEPRRRAALPAVPQPAYPTPDQLQTAIGVLSGLRRTDPRLMISASDAEHLAPGVVTWLEREFTPESVHRALTTALPPEPLRRPAALLAHRLTAQLPPLPPFRPPEQPSVRHPLHNCDTCDRAYRGPEPGDCGSCAAMAGSDLCSLLV</sequence>
<comment type="caution">
    <text evidence="2">The sequence shown here is derived from an EMBL/GenBank/DDBJ whole genome shotgun (WGS) entry which is preliminary data.</text>
</comment>
<evidence type="ECO:0000256" key="1">
    <source>
        <dbReference type="SAM" id="MobiDB-lite"/>
    </source>
</evidence>